<organism evidence="1 2">
    <name type="scientific">Paramecium pentaurelia</name>
    <dbReference type="NCBI Taxonomy" id="43138"/>
    <lineage>
        <taxon>Eukaryota</taxon>
        <taxon>Sar</taxon>
        <taxon>Alveolata</taxon>
        <taxon>Ciliophora</taxon>
        <taxon>Intramacronucleata</taxon>
        <taxon>Oligohymenophorea</taxon>
        <taxon>Peniculida</taxon>
        <taxon>Parameciidae</taxon>
        <taxon>Paramecium</taxon>
    </lineage>
</organism>
<reference evidence="1" key="1">
    <citation type="submission" date="2021-01" db="EMBL/GenBank/DDBJ databases">
        <authorList>
            <consortium name="Genoscope - CEA"/>
            <person name="William W."/>
        </authorList>
    </citation>
    <scope>NUCLEOTIDE SEQUENCE</scope>
</reference>
<evidence type="ECO:0000313" key="2">
    <source>
        <dbReference type="Proteomes" id="UP000689195"/>
    </source>
</evidence>
<comment type="caution">
    <text evidence="1">The sequence shown here is derived from an EMBL/GenBank/DDBJ whole genome shotgun (WGS) entry which is preliminary data.</text>
</comment>
<dbReference type="EMBL" id="CAJJDO010000040">
    <property type="protein sequence ID" value="CAD8164308.1"/>
    <property type="molecule type" value="Genomic_DNA"/>
</dbReference>
<name>A0A8S1UH25_9CILI</name>
<accession>A0A8S1UH25</accession>
<sequence length="438" mass="52783">MIIQQKNTIRHLIEQNQEIKKYNLVIKTTQDDNFQIYLNSYFEQFQLDTLISYTLGKFALSCKYMKSKLLKENIQFPSAFKLDIKNDSITRMKMEHPIIASPNQRLIMNPQFINQKYLFENLNYEDNCLYHDEFLDELLLTLLFWEIHLKLQQRSQSDSYDIFIYPNRCNFYIVKNDLYPFFESNQTKMMNILLNTQTIQHINHELEIQKEYQIQLFDVHPPDEVINKGIIIQLKNSNQDEEKTQFTENQKTFEYFKYDQVTITPKPYYFIFSTLCEFDQNDELMHIIDFSPLEQPKCQKCKIGIHPDDFESFYTKKGLLDVWEKGQLYLQQLAQFTSPNFLLEYQNFQIIRDLENQNLHAYFYQKKEKQKNQITNQELVEFSDPLKQNANIQVIEEFFILYKKLQVSIPYKIQDIKVPDSQQQYQINECLESDQEGD</sequence>
<protein>
    <submittedName>
        <fullName evidence="1">Uncharacterized protein</fullName>
    </submittedName>
</protein>
<evidence type="ECO:0000313" key="1">
    <source>
        <dbReference type="EMBL" id="CAD8164308.1"/>
    </source>
</evidence>
<dbReference type="Proteomes" id="UP000689195">
    <property type="component" value="Unassembled WGS sequence"/>
</dbReference>
<keyword evidence="2" id="KW-1185">Reference proteome</keyword>
<dbReference type="AlphaFoldDB" id="A0A8S1UH25"/>
<proteinExistence type="predicted"/>
<gene>
    <name evidence="1" type="ORF">PPENT_87.1.T0400326</name>
</gene>
<dbReference type="OrthoDB" id="306530at2759"/>